<dbReference type="Proteomes" id="UP000515908">
    <property type="component" value="Chromosome 04"/>
</dbReference>
<reference evidence="4 5" key="1">
    <citation type="submission" date="2020-08" db="EMBL/GenBank/DDBJ databases">
        <authorList>
            <person name="Newling K."/>
            <person name="Davey J."/>
            <person name="Forrester S."/>
        </authorList>
    </citation>
    <scope>NUCLEOTIDE SEQUENCE [LARGE SCALE GENOMIC DNA]</scope>
    <source>
        <strain evidence="5">Crithidia deanei Carvalho (ATCC PRA-265)</strain>
    </source>
</reference>
<evidence type="ECO:0000259" key="3">
    <source>
        <dbReference type="Pfam" id="PF16543"/>
    </source>
</evidence>
<keyword evidence="1" id="KW-0175">Coiled coil</keyword>
<name>S9WTA8_9TRYP</name>
<feature type="domain" description="ZC3H15/TMA46 family C-terminal" evidence="3">
    <location>
        <begin position="67"/>
        <end position="140"/>
    </location>
</feature>
<keyword evidence="5" id="KW-1185">Reference proteome</keyword>
<dbReference type="VEuPathDB" id="TriTrypDB:ADEAN_000271600"/>
<accession>S9WTA8</accession>
<evidence type="ECO:0000256" key="1">
    <source>
        <dbReference type="SAM" id="Coils"/>
    </source>
</evidence>
<dbReference type="AlphaFoldDB" id="S9WTA8"/>
<evidence type="ECO:0000256" key="2">
    <source>
        <dbReference type="SAM" id="MobiDB-lite"/>
    </source>
</evidence>
<dbReference type="OrthoDB" id="277175at2759"/>
<evidence type="ECO:0000313" key="5">
    <source>
        <dbReference type="Proteomes" id="UP000515908"/>
    </source>
</evidence>
<feature type="compositionally biased region" description="Acidic residues" evidence="2">
    <location>
        <begin position="133"/>
        <end position="155"/>
    </location>
</feature>
<feature type="coiled-coil region" evidence="1">
    <location>
        <begin position="26"/>
        <end position="55"/>
    </location>
</feature>
<dbReference type="Pfam" id="PF16543">
    <property type="entry name" value="DFRP_C"/>
    <property type="match status" value="1"/>
</dbReference>
<gene>
    <name evidence="4" type="ORF">ADEAN_000271600</name>
</gene>
<dbReference type="PANTHER" id="PTHR12292">
    <property type="entry name" value="RWD DOMAIN-CONTAINING PROTEIN"/>
    <property type="match status" value="1"/>
</dbReference>
<dbReference type="InterPro" id="IPR032378">
    <property type="entry name" value="ZC3H15/TMA46_C"/>
</dbReference>
<evidence type="ECO:0000313" key="4">
    <source>
        <dbReference type="EMBL" id="CAD2215261.1"/>
    </source>
</evidence>
<organism evidence="4 5">
    <name type="scientific">Angomonas deanei</name>
    <dbReference type="NCBI Taxonomy" id="59799"/>
    <lineage>
        <taxon>Eukaryota</taxon>
        <taxon>Discoba</taxon>
        <taxon>Euglenozoa</taxon>
        <taxon>Kinetoplastea</taxon>
        <taxon>Metakinetoplastina</taxon>
        <taxon>Trypanosomatida</taxon>
        <taxon>Trypanosomatidae</taxon>
        <taxon>Strigomonadinae</taxon>
        <taxon>Angomonas</taxon>
    </lineage>
</organism>
<feature type="region of interest" description="Disordered" evidence="2">
    <location>
        <begin position="125"/>
        <end position="155"/>
    </location>
</feature>
<dbReference type="EMBL" id="LR877148">
    <property type="protein sequence ID" value="CAD2215261.1"/>
    <property type="molecule type" value="Genomic_DNA"/>
</dbReference>
<sequence length="155" mass="17703">MTKSLMADIDTLREEYIGAHVVLMILQTTQEFLANLAEEEEKAELQRQGEALNAAAGEVAHDPTIRQGTAVTKELFAEWSKKHFLEKERREKEYEKAHHKASASALTGRQLWDNTLRSAEWDLFDAGEKDNNEGEDVDYSLAQDELDEDCYNLED</sequence>
<proteinExistence type="predicted"/>
<dbReference type="InterPro" id="IPR040213">
    <property type="entry name" value="GIR2-like"/>
</dbReference>
<dbReference type="Gene3D" id="6.20.400.10">
    <property type="match status" value="1"/>
</dbReference>
<protein>
    <recommendedName>
        <fullName evidence="3">ZC3H15/TMA46 family C-terminal domain-containing protein</fullName>
    </recommendedName>
</protein>